<name>A0A0R0A5Z3_9GAMM</name>
<protein>
    <submittedName>
        <fullName evidence="1">Uncharacterized protein</fullName>
    </submittedName>
</protein>
<dbReference type="AlphaFoldDB" id="A0A0R0A5Z3"/>
<reference evidence="1 2" key="1">
    <citation type="submission" date="2015-10" db="EMBL/GenBank/DDBJ databases">
        <title>Genome sequencing and analysis of members of genus Stenotrophomonas.</title>
        <authorList>
            <person name="Patil P.P."/>
            <person name="Midha S."/>
            <person name="Patil P.B."/>
        </authorList>
    </citation>
    <scope>NUCLEOTIDE SEQUENCE [LARGE SCALE GENOMIC DNA]</scope>
    <source>
        <strain evidence="1 2">JCM 9942</strain>
    </source>
</reference>
<dbReference type="Proteomes" id="UP000050836">
    <property type="component" value="Unassembled WGS sequence"/>
</dbReference>
<evidence type="ECO:0000313" key="2">
    <source>
        <dbReference type="Proteomes" id="UP000050836"/>
    </source>
</evidence>
<proteinExistence type="predicted"/>
<comment type="caution">
    <text evidence="1">The sequence shown here is derived from an EMBL/GenBank/DDBJ whole genome shotgun (WGS) entry which is preliminary data.</text>
</comment>
<keyword evidence="2" id="KW-1185">Reference proteome</keyword>
<sequence length="169" mass="18661">MAVPGVHAQDPAPVQTETVAPAYAPGTGDAWVDRQLADINAYAARYPDAFVDELARYAGAHPRYVTALLQEHGWNAGDIYFACVWGQVAGGGCREWVRARTRLPQTGWREVVESRQPAPDNLHWRALRHAIVASFDHWDRPITLDPLLKRQLGDRAQRDAAALKAAASD</sequence>
<evidence type="ECO:0000313" key="1">
    <source>
        <dbReference type="EMBL" id="KRG37954.1"/>
    </source>
</evidence>
<organism evidence="1 2">
    <name type="scientific">Stenotrophomonas pictorum JCM 9942</name>
    <dbReference type="NCBI Taxonomy" id="1236960"/>
    <lineage>
        <taxon>Bacteria</taxon>
        <taxon>Pseudomonadati</taxon>
        <taxon>Pseudomonadota</taxon>
        <taxon>Gammaproteobacteria</taxon>
        <taxon>Lysobacterales</taxon>
        <taxon>Lysobacteraceae</taxon>
        <taxon>Stenotrophomonas</taxon>
    </lineage>
</organism>
<gene>
    <name evidence="1" type="ORF">ARC78_02425</name>
</gene>
<dbReference type="EMBL" id="LLXS01000067">
    <property type="protein sequence ID" value="KRG37954.1"/>
    <property type="molecule type" value="Genomic_DNA"/>
</dbReference>
<accession>A0A0R0A5Z3</accession>